<keyword evidence="1" id="KW-0175">Coiled coil</keyword>
<feature type="chain" id="PRO_5042140908" evidence="3">
    <location>
        <begin position="22"/>
        <end position="593"/>
    </location>
</feature>
<dbReference type="EMBL" id="LGRX02002668">
    <property type="protein sequence ID" value="KAK3283740.1"/>
    <property type="molecule type" value="Genomic_DNA"/>
</dbReference>
<comment type="caution">
    <text evidence="4">The sequence shown here is derived from an EMBL/GenBank/DDBJ whole genome shotgun (WGS) entry which is preliminary data.</text>
</comment>
<sequence>MWIRTLLVSLYAVQLAKVLVASDELFSDSELSSLFGDQPAKGEVFDVVEEKHANHPEDGVLDGLPSNQSKQEVNVDQLEVYSHVIKNQTEEDFALKPKSSSTIQAVSVYKTEHSQKNPFPSSLPNVTEQDFASYVSSLYKAPASRARFDNTSVPFDFAGYKRRFPSHNADNVEHGRFVRTSEVNLLFVNQATNRCNRAHMYCYATAADNHVKTFYELAENATDPTLLNTVFNPRKFGKSRDMEYRRKACRNDEHAQYYWCKHQAGLNGRDSNELDLAELSWRTITQANQRAKQRLKGIKLQRYTGRRNLTRVNVFNSNFAVAITKLKQEEEQVARMEKHLLNEIANWEEQWKLAEGMLKIAETEEQEARLKVENLLKLGSQRLAEVNSAKALDHELGVWMDSKQHNLDKPLDKSVRLSRVDKIQDKADQHMHYKEHDQFHRLISGDASRAQPHGQSGALQHKSARSGAMQAVGREGFQLVVDHAATERRTRSASGQSDGAAATAAASHAGGEKGEKVADRHGHGSGEPQSVAASRAHRQGPPPSLHAKQAGAASVVDHSRQRPQKAPTALPPAPAMTRAHRSGRTGVEQIWAR</sequence>
<feature type="compositionally biased region" description="Low complexity" evidence="2">
    <location>
        <begin position="492"/>
        <end position="509"/>
    </location>
</feature>
<keyword evidence="5" id="KW-1185">Reference proteome</keyword>
<evidence type="ECO:0000313" key="4">
    <source>
        <dbReference type="EMBL" id="KAK3283740.1"/>
    </source>
</evidence>
<feature type="region of interest" description="Disordered" evidence="2">
    <location>
        <begin position="448"/>
        <end position="469"/>
    </location>
</feature>
<organism evidence="4 5">
    <name type="scientific">Cymbomonas tetramitiformis</name>
    <dbReference type="NCBI Taxonomy" id="36881"/>
    <lineage>
        <taxon>Eukaryota</taxon>
        <taxon>Viridiplantae</taxon>
        <taxon>Chlorophyta</taxon>
        <taxon>Pyramimonadophyceae</taxon>
        <taxon>Pyramimonadales</taxon>
        <taxon>Pyramimonadaceae</taxon>
        <taxon>Cymbomonas</taxon>
    </lineage>
</organism>
<accession>A0AAE0GT58</accession>
<evidence type="ECO:0000313" key="5">
    <source>
        <dbReference type="Proteomes" id="UP001190700"/>
    </source>
</evidence>
<proteinExistence type="predicted"/>
<gene>
    <name evidence="4" type="ORF">CYMTET_8579</name>
</gene>
<feature type="coiled-coil region" evidence="1">
    <location>
        <begin position="326"/>
        <end position="378"/>
    </location>
</feature>
<evidence type="ECO:0000256" key="1">
    <source>
        <dbReference type="SAM" id="Coils"/>
    </source>
</evidence>
<feature type="region of interest" description="Disordered" evidence="2">
    <location>
        <begin position="487"/>
        <end position="593"/>
    </location>
</feature>
<dbReference type="Proteomes" id="UP001190700">
    <property type="component" value="Unassembled WGS sequence"/>
</dbReference>
<reference evidence="4 5" key="1">
    <citation type="journal article" date="2015" name="Genome Biol. Evol.">
        <title>Comparative Genomics of a Bacterivorous Green Alga Reveals Evolutionary Causalities and Consequences of Phago-Mixotrophic Mode of Nutrition.</title>
        <authorList>
            <person name="Burns J.A."/>
            <person name="Paasch A."/>
            <person name="Narechania A."/>
            <person name="Kim E."/>
        </authorList>
    </citation>
    <scope>NUCLEOTIDE SEQUENCE [LARGE SCALE GENOMIC DNA]</scope>
    <source>
        <strain evidence="4 5">PLY_AMNH</strain>
    </source>
</reference>
<protein>
    <submittedName>
        <fullName evidence="4">Uncharacterized protein</fullName>
    </submittedName>
</protein>
<keyword evidence="3" id="KW-0732">Signal</keyword>
<evidence type="ECO:0000256" key="2">
    <source>
        <dbReference type="SAM" id="MobiDB-lite"/>
    </source>
</evidence>
<evidence type="ECO:0000256" key="3">
    <source>
        <dbReference type="SAM" id="SignalP"/>
    </source>
</evidence>
<feature type="compositionally biased region" description="Basic and acidic residues" evidence="2">
    <location>
        <begin position="510"/>
        <end position="524"/>
    </location>
</feature>
<name>A0AAE0GT58_9CHLO</name>
<dbReference type="AlphaFoldDB" id="A0AAE0GT58"/>
<feature type="signal peptide" evidence="3">
    <location>
        <begin position="1"/>
        <end position="21"/>
    </location>
</feature>